<organism evidence="1">
    <name type="scientific">Absidia glauca</name>
    <name type="common">Pin mould</name>
    <dbReference type="NCBI Taxonomy" id="4829"/>
    <lineage>
        <taxon>Eukaryota</taxon>
        <taxon>Fungi</taxon>
        <taxon>Fungi incertae sedis</taxon>
        <taxon>Mucoromycota</taxon>
        <taxon>Mucoromycotina</taxon>
        <taxon>Mucoromycetes</taxon>
        <taxon>Mucorales</taxon>
        <taxon>Cunninghamellaceae</taxon>
        <taxon>Absidia</taxon>
    </lineage>
</organism>
<dbReference type="EMBL" id="LT552383">
    <property type="protein sequence ID" value="SAL99031.1"/>
    <property type="molecule type" value="Genomic_DNA"/>
</dbReference>
<dbReference type="PANTHER" id="PTHR14256">
    <property type="entry name" value="NADH-UBIQUINONE OXIDOREDUCTASE MLRQ SUBUNIT"/>
    <property type="match status" value="1"/>
</dbReference>
<accession>A0A168MR65</accession>
<keyword evidence="2" id="KW-1185">Reference proteome</keyword>
<evidence type="ECO:0000313" key="1">
    <source>
        <dbReference type="EMBL" id="SAL99031.1"/>
    </source>
</evidence>
<dbReference type="AlphaFoldDB" id="A0A168MR65"/>
<dbReference type="Proteomes" id="UP000078561">
    <property type="component" value="Unassembled WGS sequence"/>
</dbReference>
<dbReference type="OMA" id="HTINQKY"/>
<dbReference type="Pfam" id="PF06522">
    <property type="entry name" value="B12D"/>
    <property type="match status" value="1"/>
</dbReference>
<proteinExistence type="predicted"/>
<evidence type="ECO:0008006" key="3">
    <source>
        <dbReference type="Google" id="ProtNLM"/>
    </source>
</evidence>
<dbReference type="OrthoDB" id="5511684at2759"/>
<dbReference type="PANTHER" id="PTHR14256:SF1">
    <property type="entry name" value="GEO09626P1"/>
    <property type="match status" value="1"/>
</dbReference>
<dbReference type="STRING" id="4829.A0A168MR65"/>
<reference evidence="1" key="1">
    <citation type="submission" date="2016-04" db="EMBL/GenBank/DDBJ databases">
        <authorList>
            <person name="Evans L.H."/>
            <person name="Alamgir A."/>
            <person name="Owens N."/>
            <person name="Weber N.D."/>
            <person name="Virtaneva K."/>
            <person name="Barbian K."/>
            <person name="Babar A."/>
            <person name="Rosenke K."/>
        </authorList>
    </citation>
    <scope>NUCLEOTIDE SEQUENCE [LARGE SCALE GENOMIC DNA]</scope>
    <source>
        <strain evidence="1">CBS 101.48</strain>
    </source>
</reference>
<dbReference type="InterPro" id="IPR010530">
    <property type="entry name" value="B12D"/>
</dbReference>
<sequence length="81" mass="9429">MTAMNFFRQFKSHPEVVPLVAILGAALGGAVYMSAHQARAPDVVWNHKDNKFPWQDIQANEQVKLHTINQKYESRWNRAHW</sequence>
<name>A0A168MR65_ABSGL</name>
<evidence type="ECO:0000313" key="2">
    <source>
        <dbReference type="Proteomes" id="UP000078561"/>
    </source>
</evidence>
<dbReference type="InParanoid" id="A0A168MR65"/>
<protein>
    <recommendedName>
        <fullName evidence="3">NADH dehydrogenase [ubiquinone] 1 alpha subcomplex subunit 4</fullName>
    </recommendedName>
</protein>
<gene>
    <name evidence="1" type="primary">ABSGL_04602.1 scaffold 5475</name>
</gene>